<dbReference type="RefSeq" id="WP_174410503.1">
    <property type="nucleotide sequence ID" value="NZ_BLVP01000010.1"/>
</dbReference>
<evidence type="ECO:0000313" key="2">
    <source>
        <dbReference type="EMBL" id="GFM37882.1"/>
    </source>
</evidence>
<dbReference type="CDD" id="cd00761">
    <property type="entry name" value="Glyco_tranf_GTA_type"/>
    <property type="match status" value="1"/>
</dbReference>
<dbReference type="PANTHER" id="PTHR43685:SF2">
    <property type="entry name" value="GLYCOSYLTRANSFERASE 2-LIKE DOMAIN-CONTAINING PROTEIN"/>
    <property type="match status" value="1"/>
</dbReference>
<keyword evidence="3" id="KW-1185">Reference proteome</keyword>
<dbReference type="Proteomes" id="UP000503820">
    <property type="component" value="Unassembled WGS sequence"/>
</dbReference>
<dbReference type="InterPro" id="IPR029044">
    <property type="entry name" value="Nucleotide-diphossugar_trans"/>
</dbReference>
<dbReference type="InterPro" id="IPR050834">
    <property type="entry name" value="Glycosyltransf_2"/>
</dbReference>
<dbReference type="InterPro" id="IPR001173">
    <property type="entry name" value="Glyco_trans_2-like"/>
</dbReference>
<dbReference type="PANTHER" id="PTHR43685">
    <property type="entry name" value="GLYCOSYLTRANSFERASE"/>
    <property type="match status" value="1"/>
</dbReference>
<protein>
    <recommendedName>
        <fullName evidence="1">Glycosyltransferase 2-like domain-containing protein</fullName>
    </recommendedName>
</protein>
<evidence type="ECO:0000313" key="3">
    <source>
        <dbReference type="Proteomes" id="UP000503820"/>
    </source>
</evidence>
<evidence type="ECO:0000259" key="1">
    <source>
        <dbReference type="Pfam" id="PF00535"/>
    </source>
</evidence>
<gene>
    <name evidence="2" type="ORF">DSM19430T_25660</name>
</gene>
<comment type="caution">
    <text evidence="2">The sequence shown here is derived from an EMBL/GenBank/DDBJ whole genome shotgun (WGS) entry which is preliminary data.</text>
</comment>
<reference evidence="2 3" key="1">
    <citation type="submission" date="2020-05" db="EMBL/GenBank/DDBJ databases">
        <title>Draft genome sequence of Desulfovibrio psychrotolerans JS1T.</title>
        <authorList>
            <person name="Ueno A."/>
            <person name="Tamazawa S."/>
            <person name="Tamamura S."/>
            <person name="Murakami T."/>
            <person name="Kiyama T."/>
            <person name="Inomata H."/>
            <person name="Amano Y."/>
            <person name="Miyakawa K."/>
            <person name="Tamaki H."/>
            <person name="Naganuma T."/>
            <person name="Kaneko K."/>
        </authorList>
    </citation>
    <scope>NUCLEOTIDE SEQUENCE [LARGE SCALE GENOMIC DNA]</scope>
    <source>
        <strain evidence="2 3">JS1</strain>
    </source>
</reference>
<sequence>MPDTIPKSALAPSRFHVVIPCYNCERYIDICLDSLRNQAFTQWTALVADDASQDRTARLASRHAADDPRITVHSGFQRAWLMGNTLATLRSLHLAPSDVVAVLDGDDFIRPDCLQRLWDAHQQGYDIVYTDETIERQKHSIGGPLLRGVPVREQAWCFSQLRSFKAYLFGLLDDATFRDESGRYFRAAGDLSLYLPMAELAGPDKVHFIPERLYFYRVHDQCNSAVMRHEQLCNNRYIRSRPALARQTTHFDFRLRLNGHQQPPASQHTPDLWSQLSELIQNEVLHQHSTIELPVTLEKSDLPRLGPAVRALLPQPYTIAVEHIILPEERDAWRAYHGLWIGEGVFLMGVPASTM</sequence>
<proteinExistence type="predicted"/>
<dbReference type="Gene3D" id="3.90.550.10">
    <property type="entry name" value="Spore Coat Polysaccharide Biosynthesis Protein SpsA, Chain A"/>
    <property type="match status" value="1"/>
</dbReference>
<dbReference type="AlphaFoldDB" id="A0A7J0BXH6"/>
<accession>A0A7J0BXH6</accession>
<dbReference type="Pfam" id="PF00535">
    <property type="entry name" value="Glycos_transf_2"/>
    <property type="match status" value="1"/>
</dbReference>
<feature type="domain" description="Glycosyltransferase 2-like" evidence="1">
    <location>
        <begin position="17"/>
        <end position="129"/>
    </location>
</feature>
<dbReference type="EMBL" id="BLVP01000010">
    <property type="protein sequence ID" value="GFM37882.1"/>
    <property type="molecule type" value="Genomic_DNA"/>
</dbReference>
<name>A0A7J0BXH6_9BACT</name>
<dbReference type="SUPFAM" id="SSF53448">
    <property type="entry name" value="Nucleotide-diphospho-sugar transferases"/>
    <property type="match status" value="1"/>
</dbReference>
<organism evidence="2 3">
    <name type="scientific">Desulfovibrio psychrotolerans</name>
    <dbReference type="NCBI Taxonomy" id="415242"/>
    <lineage>
        <taxon>Bacteria</taxon>
        <taxon>Pseudomonadati</taxon>
        <taxon>Thermodesulfobacteriota</taxon>
        <taxon>Desulfovibrionia</taxon>
        <taxon>Desulfovibrionales</taxon>
        <taxon>Desulfovibrionaceae</taxon>
        <taxon>Desulfovibrio</taxon>
    </lineage>
</organism>